<proteinExistence type="predicted"/>
<protein>
    <submittedName>
        <fullName evidence="2">Taste receptor type 2 member 140-like</fullName>
    </submittedName>
</protein>
<evidence type="ECO:0000313" key="2">
    <source>
        <dbReference type="RefSeq" id="XP_073933931.1"/>
    </source>
</evidence>
<dbReference type="RefSeq" id="XP_073933931.1">
    <property type="nucleotide sequence ID" value="XM_074077830.1"/>
</dbReference>
<organism evidence="1 2">
    <name type="scientific">Castor canadensis</name>
    <name type="common">American beaver</name>
    <dbReference type="NCBI Taxonomy" id="51338"/>
    <lineage>
        <taxon>Eukaryota</taxon>
        <taxon>Metazoa</taxon>
        <taxon>Chordata</taxon>
        <taxon>Craniata</taxon>
        <taxon>Vertebrata</taxon>
        <taxon>Euteleostomi</taxon>
        <taxon>Mammalia</taxon>
        <taxon>Eutheria</taxon>
        <taxon>Euarchontoglires</taxon>
        <taxon>Glires</taxon>
        <taxon>Rodentia</taxon>
        <taxon>Castorimorpha</taxon>
        <taxon>Castoridae</taxon>
        <taxon>Castor</taxon>
    </lineage>
</organism>
<reference evidence="2" key="1">
    <citation type="submission" date="2025-08" db="UniProtKB">
        <authorList>
            <consortium name="RefSeq"/>
        </authorList>
    </citation>
    <scope>IDENTIFICATION</scope>
</reference>
<gene>
    <name evidence="2" type="primary">LOC141424270</name>
</gene>
<name>A0AC58MX09_CASCN</name>
<evidence type="ECO:0000313" key="1">
    <source>
        <dbReference type="Proteomes" id="UP001732720"/>
    </source>
</evidence>
<sequence>MGNLGNGFIALVNCMDWVKRRKMSSVDRILTALAISRIAMLWLFLLNMLISALYPALEKTGKVMRVINTAWVVTDYFNIWLAAGLSIFYFLKIARFSNSIFFYLKWRVKRVVSMTLIVSLPLLVFHIVLINKRIDIWIEESKRNMSYTSSSRTFAQFSRFILITTIIFLSIPFLVSLTAFLLLIFSLWKHHKKMQHNAQGSRDVSTMAHIKALKTVIAFLLLYTIFFLTLALKLCSFGFLEKFQIIWVFNAAEIVFPSVHSCILILGNSKLRQVSISVIWYMRSTLNAISYKCSYWYMLQEICSHRRRSKIQSI</sequence>
<dbReference type="Proteomes" id="UP001732720">
    <property type="component" value="Chromosome 6"/>
</dbReference>
<keyword evidence="1" id="KW-1185">Reference proteome</keyword>
<accession>A0AC58MX09</accession>